<feature type="chain" id="PRO_5031268234" evidence="1">
    <location>
        <begin position="20"/>
        <end position="179"/>
    </location>
</feature>
<dbReference type="EMBL" id="JABBNT010000005">
    <property type="protein sequence ID" value="NMM46049.1"/>
    <property type="molecule type" value="Genomic_DNA"/>
</dbReference>
<evidence type="ECO:0000256" key="1">
    <source>
        <dbReference type="SAM" id="SignalP"/>
    </source>
</evidence>
<evidence type="ECO:0000313" key="2">
    <source>
        <dbReference type="EMBL" id="NMM46049.1"/>
    </source>
</evidence>
<name>A0A7Y0E2J9_9PROT</name>
<gene>
    <name evidence="2" type="ORF">HH303_16260</name>
</gene>
<protein>
    <submittedName>
        <fullName evidence="2">Uncharacterized protein</fullName>
    </submittedName>
</protein>
<feature type="signal peptide" evidence="1">
    <location>
        <begin position="1"/>
        <end position="19"/>
    </location>
</feature>
<proteinExistence type="predicted"/>
<keyword evidence="1" id="KW-0732">Signal</keyword>
<organism evidence="2 3">
    <name type="scientific">Pacificispira spongiicola</name>
    <dbReference type="NCBI Taxonomy" id="2729598"/>
    <lineage>
        <taxon>Bacteria</taxon>
        <taxon>Pseudomonadati</taxon>
        <taxon>Pseudomonadota</taxon>
        <taxon>Alphaproteobacteria</taxon>
        <taxon>Rhodospirillales</taxon>
        <taxon>Rhodospirillaceae</taxon>
        <taxon>Pacificispira</taxon>
    </lineage>
</organism>
<evidence type="ECO:0000313" key="3">
    <source>
        <dbReference type="Proteomes" id="UP000539372"/>
    </source>
</evidence>
<dbReference type="Proteomes" id="UP000539372">
    <property type="component" value="Unassembled WGS sequence"/>
</dbReference>
<accession>A0A7Y0E2J9</accession>
<dbReference type="AlphaFoldDB" id="A0A7Y0E2J9"/>
<keyword evidence="3" id="KW-1185">Reference proteome</keyword>
<reference evidence="2 3" key="1">
    <citation type="submission" date="2020-04" db="EMBL/GenBank/DDBJ databases">
        <title>Rhodospirillaceae bacterium KN72 isolated from deep sea.</title>
        <authorList>
            <person name="Zhang D.-C."/>
        </authorList>
    </citation>
    <scope>NUCLEOTIDE SEQUENCE [LARGE SCALE GENOMIC DNA]</scope>
    <source>
        <strain evidence="2 3">KN72</strain>
    </source>
</reference>
<sequence length="179" mass="19216">MTSSALKLLFAAAMLTGVAACDDTEPRTVQIYIPPMGSFNTLHGVAIDGGSVPVAVRDAPFKADAEASEQFARLLADQDSALRFHADTAATRDTARIRVLVLHDTPGNYTGTSACADEPFSPKIEGEMVITAVVCEGRSRLVETRGYLPENPSEPEKIYDDLLAHIAPTLTAKEQRQAK</sequence>
<comment type="caution">
    <text evidence="2">The sequence shown here is derived from an EMBL/GenBank/DDBJ whole genome shotgun (WGS) entry which is preliminary data.</text>
</comment>
<dbReference type="PROSITE" id="PS51257">
    <property type="entry name" value="PROKAR_LIPOPROTEIN"/>
    <property type="match status" value="1"/>
</dbReference>
<dbReference type="RefSeq" id="WP_169626443.1">
    <property type="nucleotide sequence ID" value="NZ_JABBNT010000005.1"/>
</dbReference>